<protein>
    <submittedName>
        <fullName evidence="2">Uncharacterized protein</fullName>
    </submittedName>
</protein>
<dbReference type="AlphaFoldDB" id="A0A9X2Z748"/>
<reference evidence="2" key="2">
    <citation type="journal article" date="2022" name="BMC Genomics">
        <title>Comparative genome analysis of mycobacteria focusing on tRNA and non-coding RNA.</title>
        <authorList>
            <person name="Behra P.R.K."/>
            <person name="Pettersson B.M.F."/>
            <person name="Ramesh M."/>
            <person name="Das S."/>
            <person name="Dasgupta S."/>
            <person name="Kirsebom L.A."/>
        </authorList>
    </citation>
    <scope>NUCLEOTIDE SEQUENCE</scope>
    <source>
        <strain evidence="2">DSM 44838</strain>
    </source>
</reference>
<gene>
    <name evidence="2" type="ORF">H7K45_27825</name>
</gene>
<dbReference type="EMBL" id="JACKVK010000014">
    <property type="protein sequence ID" value="MCV7424360.1"/>
    <property type="molecule type" value="Genomic_DNA"/>
</dbReference>
<dbReference type="RefSeq" id="WP_263999422.1">
    <property type="nucleotide sequence ID" value="NZ_JACKVK010000014.1"/>
</dbReference>
<keyword evidence="3" id="KW-1185">Reference proteome</keyword>
<keyword evidence="1" id="KW-0472">Membrane</keyword>
<evidence type="ECO:0000313" key="3">
    <source>
        <dbReference type="Proteomes" id="UP001141629"/>
    </source>
</evidence>
<keyword evidence="1" id="KW-1133">Transmembrane helix</keyword>
<feature type="transmembrane region" description="Helical" evidence="1">
    <location>
        <begin position="89"/>
        <end position="109"/>
    </location>
</feature>
<evidence type="ECO:0000256" key="1">
    <source>
        <dbReference type="SAM" id="Phobius"/>
    </source>
</evidence>
<reference evidence="2" key="1">
    <citation type="submission" date="2020-07" db="EMBL/GenBank/DDBJ databases">
        <authorList>
            <person name="Pettersson B.M.F."/>
            <person name="Behra P.R.K."/>
            <person name="Ramesh M."/>
            <person name="Das S."/>
            <person name="Dasgupta S."/>
            <person name="Kirsebom L.A."/>
        </authorList>
    </citation>
    <scope>NUCLEOTIDE SEQUENCE</scope>
    <source>
        <strain evidence="2">DSM 44838</strain>
    </source>
</reference>
<proteinExistence type="predicted"/>
<name>A0A9X2Z748_9MYCO</name>
<comment type="caution">
    <text evidence="2">The sequence shown here is derived from an EMBL/GenBank/DDBJ whole genome shotgun (WGS) entry which is preliminary data.</text>
</comment>
<sequence length="191" mass="21797">MNIDFWTLCLVVGLVVIVGTVGAALLWAITKVLSKMLEDEISARLDDVPGLLVALALRRLPRELREYYRPEWEGDLLAAFTAQNKRYPLWKLISSFAFVAPLFVSARGIRRQTKLAQKQGAADERLERLRHIRGIGVNGEFLYDVEEVVSELRGDGQTIYRSVRRVPAPDSGYDIELETEEGREIYHIFYT</sequence>
<accession>A0A9X2Z748</accession>
<organism evidence="2 3">
    <name type="scientific">Mycobacterium yunnanensis</name>
    <dbReference type="NCBI Taxonomy" id="368477"/>
    <lineage>
        <taxon>Bacteria</taxon>
        <taxon>Bacillati</taxon>
        <taxon>Actinomycetota</taxon>
        <taxon>Actinomycetes</taxon>
        <taxon>Mycobacteriales</taxon>
        <taxon>Mycobacteriaceae</taxon>
        <taxon>Mycobacterium</taxon>
    </lineage>
</organism>
<evidence type="ECO:0000313" key="2">
    <source>
        <dbReference type="EMBL" id="MCV7424360.1"/>
    </source>
</evidence>
<dbReference type="Proteomes" id="UP001141629">
    <property type="component" value="Unassembled WGS sequence"/>
</dbReference>
<keyword evidence="1" id="KW-0812">Transmembrane</keyword>
<feature type="transmembrane region" description="Helical" evidence="1">
    <location>
        <begin position="7"/>
        <end position="29"/>
    </location>
</feature>